<name>A0A9P5YBK7_9AGAR</name>
<accession>A0A9P5YBK7</accession>
<dbReference type="Proteomes" id="UP000807353">
    <property type="component" value="Unassembled WGS sequence"/>
</dbReference>
<protein>
    <submittedName>
        <fullName evidence="2">Uncharacterized protein</fullName>
    </submittedName>
</protein>
<dbReference type="EMBL" id="MU150245">
    <property type="protein sequence ID" value="KAF9465674.1"/>
    <property type="molecule type" value="Genomic_DNA"/>
</dbReference>
<evidence type="ECO:0000256" key="1">
    <source>
        <dbReference type="SAM" id="MobiDB-lite"/>
    </source>
</evidence>
<feature type="compositionally biased region" description="Polar residues" evidence="1">
    <location>
        <begin position="26"/>
        <end position="57"/>
    </location>
</feature>
<sequence length="290" mass="32307">MSVSGSKGKELPIRKSAQGKNEHKSNSLSTPSRKVSLESATTNPNSYSPIKTTNPRTPRNIAPNAVETTPRRTTTQKSPTPKSKAPESPVSPARRSLIPISHSLHTKIILTRLLPPEITLQILSIAAMHRRTTFTRIRRPTSYRERQVHTPQRIYQLVPPTLHLQSPISSVSGVGTHPLRRVKIYIRFCPAKLPNALVWFEARIMRGGKPLVGVSVPLVSAIPMNGKLQSKMVEVGDKMDLVRMAEPGDRIGVWVHGNGGLYGDWLHIPGHEMRVLVEVREVSIECFCEW</sequence>
<dbReference type="AlphaFoldDB" id="A0A9P5YBK7"/>
<evidence type="ECO:0000313" key="3">
    <source>
        <dbReference type="Proteomes" id="UP000807353"/>
    </source>
</evidence>
<comment type="caution">
    <text evidence="2">The sequence shown here is derived from an EMBL/GenBank/DDBJ whole genome shotgun (WGS) entry which is preliminary data.</text>
</comment>
<keyword evidence="3" id="KW-1185">Reference proteome</keyword>
<reference evidence="2" key="1">
    <citation type="submission" date="2020-11" db="EMBL/GenBank/DDBJ databases">
        <authorList>
            <consortium name="DOE Joint Genome Institute"/>
            <person name="Ahrendt S."/>
            <person name="Riley R."/>
            <person name="Andreopoulos W."/>
            <person name="Labutti K."/>
            <person name="Pangilinan J."/>
            <person name="Ruiz-Duenas F.J."/>
            <person name="Barrasa J.M."/>
            <person name="Sanchez-Garcia M."/>
            <person name="Camarero S."/>
            <person name="Miyauchi S."/>
            <person name="Serrano A."/>
            <person name="Linde D."/>
            <person name="Babiker R."/>
            <person name="Drula E."/>
            <person name="Ayuso-Fernandez I."/>
            <person name="Pacheco R."/>
            <person name="Padilla G."/>
            <person name="Ferreira P."/>
            <person name="Barriuso J."/>
            <person name="Kellner H."/>
            <person name="Castanera R."/>
            <person name="Alfaro M."/>
            <person name="Ramirez L."/>
            <person name="Pisabarro A.G."/>
            <person name="Kuo A."/>
            <person name="Tritt A."/>
            <person name="Lipzen A."/>
            <person name="He G."/>
            <person name="Yan M."/>
            <person name="Ng V."/>
            <person name="Cullen D."/>
            <person name="Martin F."/>
            <person name="Rosso M.-N."/>
            <person name="Henrissat B."/>
            <person name="Hibbett D."/>
            <person name="Martinez A.T."/>
            <person name="Grigoriev I.V."/>
        </authorList>
    </citation>
    <scope>NUCLEOTIDE SEQUENCE</scope>
    <source>
        <strain evidence="2">CBS 247.69</strain>
    </source>
</reference>
<feature type="region of interest" description="Disordered" evidence="1">
    <location>
        <begin position="1"/>
        <end position="94"/>
    </location>
</feature>
<proteinExistence type="predicted"/>
<evidence type="ECO:0000313" key="2">
    <source>
        <dbReference type="EMBL" id="KAF9465674.1"/>
    </source>
</evidence>
<organism evidence="2 3">
    <name type="scientific">Collybia nuda</name>
    <dbReference type="NCBI Taxonomy" id="64659"/>
    <lineage>
        <taxon>Eukaryota</taxon>
        <taxon>Fungi</taxon>
        <taxon>Dikarya</taxon>
        <taxon>Basidiomycota</taxon>
        <taxon>Agaricomycotina</taxon>
        <taxon>Agaricomycetes</taxon>
        <taxon>Agaricomycetidae</taxon>
        <taxon>Agaricales</taxon>
        <taxon>Tricholomatineae</taxon>
        <taxon>Clitocybaceae</taxon>
        <taxon>Collybia</taxon>
    </lineage>
</organism>
<feature type="compositionally biased region" description="Low complexity" evidence="1">
    <location>
        <begin position="71"/>
        <end position="83"/>
    </location>
</feature>
<gene>
    <name evidence="2" type="ORF">BDZ94DRAFT_1306745</name>
</gene>